<dbReference type="PROSITE" id="PS50109">
    <property type="entry name" value="HIS_KIN"/>
    <property type="match status" value="1"/>
</dbReference>
<sequence>MGLCLTLLMTTGVWLVVRRVEHSRLQALKQTQAFALAQQVERRMGNLEQALRGASGYLGRGSLPTRSEWHAYVERLDLPTAFPGVQGFSFVEWIPRTDLPAHVRRIRQEGFPDYAVVPGGSEGPLAEGASAILYLEPTNAENQHAFGKDMLEDATRRQAMLQARDTGQVVTSGPLVLYQEAMGQAQPGVVLYGPVYREGQPTATVADRRGALRGWVTIPLRLSDFIHATLPQFQRQVELRLHDDPRHGTGKQLYDSDPVHPVSSAASAWTLNIPGRTWVARIEPGPEFFRYVGHPRHWQLLFAGAVIGLLVFTLLIIQTGAEGRAQLLARLRGEELLASDAQFRALFEKAPSGMAIVDSGSGRFLSVNAHLADMLGYSAAELLAKDFQSITHPEHLAADLASVRELASGSVPVIHKEKRYLHRDGHEVWARLSMVKLPVTAGAPARHLSMVEDITEARRRQQEIHDSEARFHALFDLLPLGVTVTDDRGRIVASNRTSEALLGIPADDLVRREFQGPYWDILRSDGSAMPPQEYASVRAMREQRRVQDVEMGVRRPDGQVTWLLVTSEPIPVAGYGVLIVYRDVSAHRLAQQQLVTSEARWQFALDGAGDGVWDWSAGSECMFVSRGYKVMLGFGADEDLQLTYADWVERIHPEDRDAVLAMADAYMQGRIAAYQAEYRLRRKDGGFICVLARGMAVTRDEQGRPTRMIGTHADITLRKQAEAALRRSESDLASAQEIGDFGSWRVVFDGGGEAWSVSEGLRRLYGFGPDQPVTMQTGLDMMHPEDRACAQAAWDAARDGIGPCEWEHRILVGGETRWMAVRVQFQFSADGQLQEASGINQDITRRKATEEALRNSEARLRILGDQLPDSFLYQYLSRPGEAPRFIYLSAGVERLCGVSPEAVLGDAMVLLGQMDPAMLPAYFEAEAISARDITPFAMDLRQRHTDGGWRWFRVRSMPRPQPDGSVLWEGISTDITDAHEARLLLEESEARFRGLSESAPVFIWVTDAEQRTTHINQAWAEWTGLAPGPDLDRSWMESIHPEDLTRCREALGVAFETRLPFATEFRMRHRSGFYRWISDRGTPRFAPDGTFLGYIGAGIDIQDLKDAEAEVRSSDLRAQKAESLVLMAGSIAHDFNNIFQGVLGSLEVAAFRAGENPDLLEVLGRAEVSLRKAIGLSWKMLDFSGRALVRQERLDLERWLSAFVAILQMDLPPGFQLECACGPVPTIAGDRIRLEEVLQALVTNAREAAGSSTGRIRLKLYTDFGADRPGSASPGTWPLPRPEVPATVCLECSDDGPGVAPALLDRICDPFFTTREMGRGLGLASVTGILQAHHAGLHIFNGEHGGLVLRMHFPPSGA</sequence>
<evidence type="ECO:0000256" key="2">
    <source>
        <dbReference type="ARBA" id="ARBA00004370"/>
    </source>
</evidence>
<evidence type="ECO:0000259" key="13">
    <source>
        <dbReference type="PROSITE" id="PS50113"/>
    </source>
</evidence>
<feature type="transmembrane region" description="Helical" evidence="10">
    <location>
        <begin position="298"/>
        <end position="317"/>
    </location>
</feature>
<dbReference type="Gene3D" id="3.30.565.10">
    <property type="entry name" value="Histidine kinase-like ATPase, C-terminal domain"/>
    <property type="match status" value="1"/>
</dbReference>
<organism evidence="15 16">
    <name type="scientific">Candidatus Geothrix skivensis</name>
    <dbReference type="NCBI Taxonomy" id="2954439"/>
    <lineage>
        <taxon>Bacteria</taxon>
        <taxon>Pseudomonadati</taxon>
        <taxon>Acidobacteriota</taxon>
        <taxon>Holophagae</taxon>
        <taxon>Holophagales</taxon>
        <taxon>Holophagaceae</taxon>
        <taxon>Geothrix</taxon>
    </lineage>
</organism>
<dbReference type="InterPro" id="IPR013655">
    <property type="entry name" value="PAS_fold_3"/>
</dbReference>
<comment type="caution">
    <text evidence="15">The sequence shown here is derived from an EMBL/GenBank/DDBJ whole genome shotgun (WGS) entry which is preliminary data.</text>
</comment>
<feature type="domain" description="PAC" evidence="13">
    <location>
        <begin position="674"/>
        <end position="727"/>
    </location>
</feature>
<dbReference type="SUPFAM" id="SSF55874">
    <property type="entry name" value="ATPase domain of HSP90 chaperone/DNA topoisomerase II/histidine kinase"/>
    <property type="match status" value="1"/>
</dbReference>
<evidence type="ECO:0000256" key="7">
    <source>
        <dbReference type="ARBA" id="ARBA00022777"/>
    </source>
</evidence>
<accession>A0A9D7XGT5</accession>
<comment type="subcellular location">
    <subcellularLocation>
        <location evidence="2">Membrane</location>
    </subcellularLocation>
</comment>
<evidence type="ECO:0000259" key="12">
    <source>
        <dbReference type="PROSITE" id="PS50112"/>
    </source>
</evidence>
<evidence type="ECO:0000256" key="5">
    <source>
        <dbReference type="ARBA" id="ARBA00022679"/>
    </source>
</evidence>
<dbReference type="PANTHER" id="PTHR43304">
    <property type="entry name" value="PHYTOCHROME-LIKE PROTEIN CPH1"/>
    <property type="match status" value="1"/>
</dbReference>
<dbReference type="Pfam" id="PF02518">
    <property type="entry name" value="HATPase_c"/>
    <property type="match status" value="1"/>
</dbReference>
<dbReference type="InterPro" id="IPR000014">
    <property type="entry name" value="PAS"/>
</dbReference>
<gene>
    <name evidence="15" type="ORF">IPP58_08895</name>
</gene>
<dbReference type="CDD" id="cd00130">
    <property type="entry name" value="PAS"/>
    <property type="match status" value="6"/>
</dbReference>
<evidence type="ECO:0000256" key="3">
    <source>
        <dbReference type="ARBA" id="ARBA00012438"/>
    </source>
</evidence>
<evidence type="ECO:0000313" key="16">
    <source>
        <dbReference type="Proteomes" id="UP000886657"/>
    </source>
</evidence>
<dbReference type="InterPro" id="IPR042240">
    <property type="entry name" value="CHASE_sf"/>
</dbReference>
<reference evidence="15" key="1">
    <citation type="submission" date="2020-10" db="EMBL/GenBank/DDBJ databases">
        <title>Connecting structure to function with the recovery of over 1000 high-quality activated sludge metagenome-assembled genomes encoding full-length rRNA genes using long-read sequencing.</title>
        <authorList>
            <person name="Singleton C.M."/>
            <person name="Petriglieri F."/>
            <person name="Kristensen J.M."/>
            <person name="Kirkegaard R.H."/>
            <person name="Michaelsen T.Y."/>
            <person name="Andersen M.H."/>
            <person name="Karst S.M."/>
            <person name="Dueholm M.S."/>
            <person name="Nielsen P.H."/>
            <person name="Albertsen M."/>
        </authorList>
    </citation>
    <scope>NUCLEOTIDE SEQUENCE</scope>
    <source>
        <strain evidence="15">Skiv_18-Q3-R9-52_MAXAC.067</strain>
    </source>
</reference>
<evidence type="ECO:0000256" key="8">
    <source>
        <dbReference type="ARBA" id="ARBA00022989"/>
    </source>
</evidence>
<keyword evidence="6 10" id="KW-0812">Transmembrane</keyword>
<dbReference type="InterPro" id="IPR004358">
    <property type="entry name" value="Sig_transdc_His_kin-like_C"/>
</dbReference>
<dbReference type="Gene3D" id="2.10.70.100">
    <property type="match status" value="1"/>
</dbReference>
<dbReference type="SUPFAM" id="SSF55785">
    <property type="entry name" value="PYP-like sensor domain (PAS domain)"/>
    <property type="match status" value="6"/>
</dbReference>
<evidence type="ECO:0000256" key="4">
    <source>
        <dbReference type="ARBA" id="ARBA00022553"/>
    </source>
</evidence>
<dbReference type="FunFam" id="3.30.450.20:FF:000099">
    <property type="entry name" value="Sensory box sensor histidine kinase"/>
    <property type="match status" value="1"/>
</dbReference>
<dbReference type="GO" id="GO:0016020">
    <property type="term" value="C:membrane"/>
    <property type="evidence" value="ECO:0007669"/>
    <property type="project" value="UniProtKB-SubCell"/>
</dbReference>
<dbReference type="InterPro" id="IPR003594">
    <property type="entry name" value="HATPase_dom"/>
</dbReference>
<evidence type="ECO:0000313" key="15">
    <source>
        <dbReference type="EMBL" id="MBK9796606.1"/>
    </source>
</evidence>
<dbReference type="PROSITE" id="PS50112">
    <property type="entry name" value="PAS"/>
    <property type="match status" value="4"/>
</dbReference>
<dbReference type="SMART" id="SM00387">
    <property type="entry name" value="HATPase_c"/>
    <property type="match status" value="1"/>
</dbReference>
<dbReference type="Gene3D" id="3.30.450.350">
    <property type="entry name" value="CHASE domain"/>
    <property type="match status" value="1"/>
</dbReference>
<dbReference type="GO" id="GO:0007165">
    <property type="term" value="P:signal transduction"/>
    <property type="evidence" value="ECO:0007669"/>
    <property type="project" value="UniProtKB-ARBA"/>
</dbReference>
<dbReference type="GO" id="GO:0004673">
    <property type="term" value="F:protein histidine kinase activity"/>
    <property type="evidence" value="ECO:0007669"/>
    <property type="project" value="UniProtKB-EC"/>
</dbReference>
<dbReference type="InterPro" id="IPR005467">
    <property type="entry name" value="His_kinase_dom"/>
</dbReference>
<dbReference type="InterPro" id="IPR006189">
    <property type="entry name" value="CHASE_dom"/>
</dbReference>
<keyword evidence="4" id="KW-0597">Phosphoprotein</keyword>
<dbReference type="PROSITE" id="PS50113">
    <property type="entry name" value="PAC"/>
    <property type="match status" value="6"/>
</dbReference>
<comment type="catalytic activity">
    <reaction evidence="1">
        <text>ATP + protein L-histidine = ADP + protein N-phospho-L-histidine.</text>
        <dbReference type="EC" id="2.7.13.3"/>
    </reaction>
</comment>
<dbReference type="InterPro" id="IPR035965">
    <property type="entry name" value="PAS-like_dom_sf"/>
</dbReference>
<feature type="domain" description="PAC" evidence="13">
    <location>
        <begin position="414"/>
        <end position="466"/>
    </location>
</feature>
<dbReference type="InterPro" id="IPR052162">
    <property type="entry name" value="Sensor_kinase/Photoreceptor"/>
</dbReference>
<dbReference type="Gene3D" id="1.10.287.130">
    <property type="match status" value="1"/>
</dbReference>
<dbReference type="PRINTS" id="PR00344">
    <property type="entry name" value="BCTRLSENSOR"/>
</dbReference>
<dbReference type="Proteomes" id="UP000886657">
    <property type="component" value="Unassembled WGS sequence"/>
</dbReference>
<dbReference type="PROSITE" id="PS50839">
    <property type="entry name" value="CHASE"/>
    <property type="match status" value="1"/>
</dbReference>
<feature type="domain" description="Histidine kinase" evidence="11">
    <location>
        <begin position="1130"/>
        <end position="1357"/>
    </location>
</feature>
<dbReference type="Pfam" id="PF13426">
    <property type="entry name" value="PAS_9"/>
    <property type="match status" value="1"/>
</dbReference>
<feature type="domain" description="PAS" evidence="12">
    <location>
        <begin position="339"/>
        <end position="410"/>
    </location>
</feature>
<keyword evidence="5" id="KW-0808">Transferase</keyword>
<evidence type="ECO:0000259" key="14">
    <source>
        <dbReference type="PROSITE" id="PS50839"/>
    </source>
</evidence>
<dbReference type="InterPro" id="IPR000700">
    <property type="entry name" value="PAS-assoc_C"/>
</dbReference>
<dbReference type="EMBL" id="JADKIO010000006">
    <property type="protein sequence ID" value="MBK9796606.1"/>
    <property type="molecule type" value="Genomic_DNA"/>
</dbReference>
<dbReference type="InterPro" id="IPR001610">
    <property type="entry name" value="PAC"/>
</dbReference>
<evidence type="ECO:0000256" key="1">
    <source>
        <dbReference type="ARBA" id="ARBA00000085"/>
    </source>
</evidence>
<dbReference type="InterPro" id="IPR036890">
    <property type="entry name" value="HATPase_C_sf"/>
</dbReference>
<feature type="domain" description="CHASE" evidence="14">
    <location>
        <begin position="132"/>
        <end position="233"/>
    </location>
</feature>
<dbReference type="Gene3D" id="3.30.450.20">
    <property type="entry name" value="PAS domain"/>
    <property type="match status" value="6"/>
</dbReference>
<evidence type="ECO:0000259" key="11">
    <source>
        <dbReference type="PROSITE" id="PS50109"/>
    </source>
</evidence>
<dbReference type="EC" id="2.7.13.3" evidence="3"/>
<dbReference type="SMART" id="SM00091">
    <property type="entry name" value="PAS"/>
    <property type="match status" value="5"/>
</dbReference>
<feature type="domain" description="PAS" evidence="12">
    <location>
        <begin position="467"/>
        <end position="525"/>
    </location>
</feature>
<dbReference type="Pfam" id="PF08447">
    <property type="entry name" value="PAS_3"/>
    <property type="match status" value="5"/>
</dbReference>
<proteinExistence type="predicted"/>
<feature type="domain" description="PAC" evidence="13">
    <location>
        <begin position="547"/>
        <end position="596"/>
    </location>
</feature>
<dbReference type="NCBIfam" id="TIGR00229">
    <property type="entry name" value="sensory_box"/>
    <property type="match status" value="5"/>
</dbReference>
<evidence type="ECO:0000256" key="10">
    <source>
        <dbReference type="SAM" id="Phobius"/>
    </source>
</evidence>
<evidence type="ECO:0000256" key="9">
    <source>
        <dbReference type="ARBA" id="ARBA00023136"/>
    </source>
</evidence>
<name>A0A9D7XGT5_9BACT</name>
<evidence type="ECO:0000256" key="6">
    <source>
        <dbReference type="ARBA" id="ARBA00022692"/>
    </source>
</evidence>
<dbReference type="SMART" id="SM01079">
    <property type="entry name" value="CHASE"/>
    <property type="match status" value="1"/>
</dbReference>
<feature type="domain" description="PAS" evidence="12">
    <location>
        <begin position="988"/>
        <end position="1058"/>
    </location>
</feature>
<feature type="domain" description="PAS" evidence="12">
    <location>
        <begin position="597"/>
        <end position="670"/>
    </location>
</feature>
<feature type="domain" description="PAC" evidence="13">
    <location>
        <begin position="1061"/>
        <end position="1113"/>
    </location>
</feature>
<keyword evidence="8 10" id="KW-1133">Transmembrane helix</keyword>
<feature type="domain" description="PAC" evidence="13">
    <location>
        <begin position="936"/>
        <end position="987"/>
    </location>
</feature>
<protein>
    <recommendedName>
        <fullName evidence="3">histidine kinase</fullName>
        <ecNumber evidence="3">2.7.13.3</ecNumber>
    </recommendedName>
</protein>
<dbReference type="PANTHER" id="PTHR43304:SF1">
    <property type="entry name" value="PAC DOMAIN-CONTAINING PROTEIN"/>
    <property type="match status" value="1"/>
</dbReference>
<dbReference type="SMART" id="SM00086">
    <property type="entry name" value="PAC"/>
    <property type="match status" value="6"/>
</dbReference>
<keyword evidence="9 10" id="KW-0472">Membrane</keyword>
<keyword evidence="7" id="KW-0418">Kinase</keyword>
<dbReference type="Pfam" id="PF03924">
    <property type="entry name" value="CHASE"/>
    <property type="match status" value="1"/>
</dbReference>
<feature type="domain" description="PAC" evidence="13">
    <location>
        <begin position="802"/>
        <end position="855"/>
    </location>
</feature>